<keyword evidence="6" id="KW-0493">Microtubule</keyword>
<feature type="region of interest" description="Disordered" evidence="10">
    <location>
        <begin position="443"/>
        <end position="495"/>
    </location>
</feature>
<feature type="compositionally biased region" description="Polar residues" evidence="10">
    <location>
        <begin position="1"/>
        <end position="25"/>
    </location>
</feature>
<dbReference type="PANTHER" id="PTHR32078:SF1">
    <property type="entry name" value="NUCLEAR PROTEIN MDM1"/>
    <property type="match status" value="1"/>
</dbReference>
<evidence type="ECO:0000256" key="10">
    <source>
        <dbReference type="SAM" id="MobiDB-lite"/>
    </source>
</evidence>
<feature type="region of interest" description="Disordered" evidence="10">
    <location>
        <begin position="339"/>
        <end position="359"/>
    </location>
</feature>
<dbReference type="GO" id="GO:0005874">
    <property type="term" value="C:microtubule"/>
    <property type="evidence" value="ECO:0007669"/>
    <property type="project" value="UniProtKB-KW"/>
</dbReference>
<comment type="subcellular location">
    <subcellularLocation>
        <location evidence="1">Cytoplasm</location>
        <location evidence="1">Cytoskeleton</location>
        <location evidence="1">Microtubule organizing center</location>
        <location evidence="1">Centrosome</location>
        <location evidence="1">Centriole</location>
    </subcellularLocation>
    <subcellularLocation>
        <location evidence="2">Nucleus</location>
    </subcellularLocation>
</comment>
<evidence type="ECO:0000256" key="8">
    <source>
        <dbReference type="ARBA" id="ARBA00023242"/>
    </source>
</evidence>
<dbReference type="GO" id="GO:0005634">
    <property type="term" value="C:nucleus"/>
    <property type="evidence" value="ECO:0007669"/>
    <property type="project" value="UniProtKB-SubCell"/>
</dbReference>
<organism evidence="11 12">
    <name type="scientific">Betta splendens</name>
    <name type="common">Siamese fighting fish</name>
    <dbReference type="NCBI Taxonomy" id="158456"/>
    <lineage>
        <taxon>Eukaryota</taxon>
        <taxon>Metazoa</taxon>
        <taxon>Chordata</taxon>
        <taxon>Craniata</taxon>
        <taxon>Vertebrata</taxon>
        <taxon>Euteleostomi</taxon>
        <taxon>Actinopterygii</taxon>
        <taxon>Neopterygii</taxon>
        <taxon>Teleostei</taxon>
        <taxon>Neoteleostei</taxon>
        <taxon>Acanthomorphata</taxon>
        <taxon>Anabantaria</taxon>
        <taxon>Anabantiformes</taxon>
        <taxon>Anabantoidei</taxon>
        <taxon>Osphronemidae</taxon>
        <taxon>Betta</taxon>
    </lineage>
</organism>
<keyword evidence="5" id="KW-0963">Cytoplasm</keyword>
<comment type="function">
    <text evidence="9">Microtubule-binding protein that negatively regulates centriole duplication. Binds to and stabilizes microtubules.</text>
</comment>
<dbReference type="GeneID" id="114862507"/>
<feature type="compositionally biased region" description="Polar residues" evidence="10">
    <location>
        <begin position="79"/>
        <end position="95"/>
    </location>
</feature>
<feature type="region of interest" description="Disordered" evidence="10">
    <location>
        <begin position="65"/>
        <end position="218"/>
    </location>
</feature>
<evidence type="ECO:0000313" key="12">
    <source>
        <dbReference type="RefSeq" id="XP_029018731.1"/>
    </source>
</evidence>
<evidence type="ECO:0000256" key="9">
    <source>
        <dbReference type="ARBA" id="ARBA00045771"/>
    </source>
</evidence>
<dbReference type="GO" id="GO:0046600">
    <property type="term" value="P:negative regulation of centriole replication"/>
    <property type="evidence" value="ECO:0007669"/>
    <property type="project" value="InterPro"/>
</dbReference>
<evidence type="ECO:0000313" key="11">
    <source>
        <dbReference type="Proteomes" id="UP000515150"/>
    </source>
</evidence>
<evidence type="ECO:0000256" key="7">
    <source>
        <dbReference type="ARBA" id="ARBA00023212"/>
    </source>
</evidence>
<comment type="similarity">
    <text evidence="3">Belongs to the MDM1 family.</text>
</comment>
<feature type="compositionally biased region" description="Acidic residues" evidence="10">
    <location>
        <begin position="477"/>
        <end position="487"/>
    </location>
</feature>
<reference evidence="12" key="1">
    <citation type="submission" date="2025-08" db="UniProtKB">
        <authorList>
            <consortium name="RefSeq"/>
        </authorList>
    </citation>
    <scope>IDENTIFICATION</scope>
</reference>
<protein>
    <recommendedName>
        <fullName evidence="4">Nuclear protein MDM1</fullName>
    </recommendedName>
</protein>
<dbReference type="AlphaFoldDB" id="A0A6P7NG48"/>
<accession>A0A6P7NG48</accession>
<proteinExistence type="inferred from homology"/>
<dbReference type="KEGG" id="bspl:114862507"/>
<dbReference type="InterPro" id="IPR029136">
    <property type="entry name" value="MDM1"/>
</dbReference>
<keyword evidence="7" id="KW-0206">Cytoskeleton</keyword>
<gene>
    <name evidence="12" type="primary">mdm1</name>
</gene>
<evidence type="ECO:0000256" key="3">
    <source>
        <dbReference type="ARBA" id="ARBA00010494"/>
    </source>
</evidence>
<dbReference type="PANTHER" id="PTHR32078">
    <property type="entry name" value="NUCLEAR PROTEIN MDM1"/>
    <property type="match status" value="1"/>
</dbReference>
<dbReference type="OrthoDB" id="9999940at2759"/>
<evidence type="ECO:0000256" key="4">
    <source>
        <dbReference type="ARBA" id="ARBA00013508"/>
    </source>
</evidence>
<dbReference type="GO" id="GO:0005814">
    <property type="term" value="C:centriole"/>
    <property type="evidence" value="ECO:0007669"/>
    <property type="project" value="UniProtKB-SubCell"/>
</dbReference>
<dbReference type="FunCoup" id="A0A6P7NG48">
    <property type="interactions" value="828"/>
</dbReference>
<sequence>MTVRFKSQSEYQRSFGVSRSRSLSPQRCGPLAGLRSDRFGKKNGVHPEGLQIQWLASGISREPGIQRRKRLGPGAVAQLGTSVSCPSGPQRSLSAHAQRKEPSAASRSCSVHRKEPSLEPKPSTPPQPRSTSEPKTPDGPRPAADPEPAGNPGPPAEQIAARKSVKLRSSHPDSHSITALPDGQQPSANKGEHALRWRSGSRSRRSGAQRSEYHRQFNWKKAVPAASPILTAEQVLYSTSRPVPPFKKNPIPLETEYLRSFQGLVPPTGPRLRKHMEHQRTPLFHMQKTHRRKKEESQKKHRPALDVTQTDSTRPQSPPPPAQRRHRILTEYQSSFRSPLYRIPEEGGAAGGEAPQVKELRDKAQSYRRRAWGTNFSRDHLNQLQSEHNTLWEPTDSSTEPASPHLTFDLCEEPDSLEALDLASRSGCSSKRSSLVGSAEILKQNRSTLSSPETKAQTEQSPAKRRTAWGEEKGNQEGEEDDTDDEEGRLPTPRLKMRPVQRTHHDLTTPATGGAIIVGKLNSDDFLSNQQTGGSPVSMVAKMDRAPDASIKQREVWSENSPTHLKVSGCSPNHKQASKAMRMKQTSPSPLARPSMLTSPLHCIQGTLRHPDFQHNGELGLRSRELQCSGGGCGSDEDDQLSVMSWRSAASCSVASAILERAQKRRENFWGKR</sequence>
<keyword evidence="11" id="KW-1185">Reference proteome</keyword>
<dbReference type="InParanoid" id="A0A6P7NG48"/>
<feature type="compositionally biased region" description="Pro residues" evidence="10">
    <location>
        <begin position="137"/>
        <end position="155"/>
    </location>
</feature>
<dbReference type="GO" id="GO:0008017">
    <property type="term" value="F:microtubule binding"/>
    <property type="evidence" value="ECO:0007669"/>
    <property type="project" value="InterPro"/>
</dbReference>
<feature type="region of interest" description="Disordered" evidence="10">
    <location>
        <begin position="284"/>
        <end position="326"/>
    </location>
</feature>
<dbReference type="Proteomes" id="UP000515150">
    <property type="component" value="Chromosome 9"/>
</dbReference>
<evidence type="ECO:0000256" key="5">
    <source>
        <dbReference type="ARBA" id="ARBA00022490"/>
    </source>
</evidence>
<keyword evidence="8" id="KW-0539">Nucleus</keyword>
<dbReference type="CTD" id="56890"/>
<dbReference type="RefSeq" id="XP_029018731.1">
    <property type="nucleotide sequence ID" value="XM_029162898.3"/>
</dbReference>
<dbReference type="Pfam" id="PF15501">
    <property type="entry name" value="MDM1"/>
    <property type="match status" value="3"/>
</dbReference>
<evidence type="ECO:0000256" key="2">
    <source>
        <dbReference type="ARBA" id="ARBA00004123"/>
    </source>
</evidence>
<feature type="compositionally biased region" description="Polar residues" evidence="10">
    <location>
        <begin position="444"/>
        <end position="461"/>
    </location>
</feature>
<name>A0A6P7NG48_BETSP</name>
<evidence type="ECO:0000256" key="6">
    <source>
        <dbReference type="ARBA" id="ARBA00022701"/>
    </source>
</evidence>
<evidence type="ECO:0000256" key="1">
    <source>
        <dbReference type="ARBA" id="ARBA00004114"/>
    </source>
</evidence>
<feature type="region of interest" description="Disordered" evidence="10">
    <location>
        <begin position="1"/>
        <end position="49"/>
    </location>
</feature>